<feature type="transmembrane region" description="Helical" evidence="1">
    <location>
        <begin position="102"/>
        <end position="120"/>
    </location>
</feature>
<keyword evidence="1" id="KW-0472">Membrane</keyword>
<organism evidence="2 3">
    <name type="scientific">Massilia agrisoli</name>
    <dbReference type="NCBI Taxonomy" id="2892444"/>
    <lineage>
        <taxon>Bacteria</taxon>
        <taxon>Pseudomonadati</taxon>
        <taxon>Pseudomonadota</taxon>
        <taxon>Betaproteobacteria</taxon>
        <taxon>Burkholderiales</taxon>
        <taxon>Oxalobacteraceae</taxon>
        <taxon>Telluria group</taxon>
        <taxon>Massilia</taxon>
    </lineage>
</organism>
<keyword evidence="1" id="KW-0812">Transmembrane</keyword>
<feature type="transmembrane region" description="Helical" evidence="1">
    <location>
        <begin position="127"/>
        <end position="151"/>
    </location>
</feature>
<reference evidence="2 3" key="1">
    <citation type="submission" date="2021-11" db="EMBL/GenBank/DDBJ databases">
        <authorList>
            <person name="Huq M.A."/>
        </authorList>
    </citation>
    <scope>NUCLEOTIDE SEQUENCE [LARGE SCALE GENOMIC DNA]</scope>
    <source>
        <strain evidence="2 3">MAHUQ-52</strain>
    </source>
</reference>
<keyword evidence="1" id="KW-1133">Transmembrane helix</keyword>
<protein>
    <recommendedName>
        <fullName evidence="4">MFS transporter</fullName>
    </recommendedName>
</protein>
<gene>
    <name evidence="2" type="ORF">LMJ30_19165</name>
</gene>
<evidence type="ECO:0000256" key="1">
    <source>
        <dbReference type="SAM" id="Phobius"/>
    </source>
</evidence>
<evidence type="ECO:0000313" key="3">
    <source>
        <dbReference type="Proteomes" id="UP001198701"/>
    </source>
</evidence>
<accession>A0ABS8IWQ6</accession>
<feature type="transmembrane region" description="Helical" evidence="1">
    <location>
        <begin position="78"/>
        <end position="96"/>
    </location>
</feature>
<comment type="caution">
    <text evidence="2">The sequence shown here is derived from an EMBL/GenBank/DDBJ whole genome shotgun (WGS) entry which is preliminary data.</text>
</comment>
<sequence length="173" mass="19001">MNAVPTHRTRVVLTAAALIFELAHLAWEHVNGGVVAHHLLNRADMPAISNWWGVLVIPALTWFLTGRIGRRVSKRGPVLAGFLSALAYGAMLALAFTLQHAALTYIFLALFAISVIVPTYRAEYVLGFVLGMTFTFGAVLPTIIALVIASFSRLVHLLAGFVWRLVRSPIKHY</sequence>
<dbReference type="RefSeq" id="WP_229434164.1">
    <property type="nucleotide sequence ID" value="NZ_JAJHPV010000021.1"/>
</dbReference>
<dbReference type="EMBL" id="JAJHPV010000021">
    <property type="protein sequence ID" value="MCC6073057.1"/>
    <property type="molecule type" value="Genomic_DNA"/>
</dbReference>
<dbReference type="Proteomes" id="UP001198701">
    <property type="component" value="Unassembled WGS sequence"/>
</dbReference>
<name>A0ABS8IWQ6_9BURK</name>
<evidence type="ECO:0008006" key="4">
    <source>
        <dbReference type="Google" id="ProtNLM"/>
    </source>
</evidence>
<proteinExistence type="predicted"/>
<feature type="transmembrane region" description="Helical" evidence="1">
    <location>
        <begin position="49"/>
        <end position="66"/>
    </location>
</feature>
<evidence type="ECO:0000313" key="2">
    <source>
        <dbReference type="EMBL" id="MCC6073057.1"/>
    </source>
</evidence>
<keyword evidence="3" id="KW-1185">Reference proteome</keyword>